<dbReference type="Proteomes" id="UP000197156">
    <property type="component" value="Chromosome"/>
</dbReference>
<gene>
    <name evidence="1" type="ORF">A3L02_06090</name>
</gene>
<sequence length="154" mass="17690">MEVFETEKVLYVIPNLEYHKGFLKSALVNLVVTDQRIIVAHVKKEMIQKAREGAKERGDGFFKRLASGWTMHERYYDISPEDIANEAPENFSIPLREIKEVKLKGGNVDEGKNDEMEIKWKEKNKFSGNMNQREIKKKLSDLGVKVKGGGLFGF</sequence>
<evidence type="ECO:0000313" key="2">
    <source>
        <dbReference type="Proteomes" id="UP000197156"/>
    </source>
</evidence>
<dbReference type="KEGG" id="tce:A3L02_06090"/>
<dbReference type="EMBL" id="CP014854">
    <property type="protein sequence ID" value="ASI99161.1"/>
    <property type="molecule type" value="Genomic_DNA"/>
</dbReference>
<organism evidence="1 2">
    <name type="scientific">Thermococcus celer Vu 13 = JCM 8558</name>
    <dbReference type="NCBI Taxonomy" id="1293037"/>
    <lineage>
        <taxon>Archaea</taxon>
        <taxon>Methanobacteriati</taxon>
        <taxon>Methanobacteriota</taxon>
        <taxon>Thermococci</taxon>
        <taxon>Thermococcales</taxon>
        <taxon>Thermococcaceae</taxon>
        <taxon>Thermococcus</taxon>
    </lineage>
</organism>
<reference evidence="1 2" key="1">
    <citation type="submission" date="2016-03" db="EMBL/GenBank/DDBJ databases">
        <title>Complete genome sequence of Thermococcus celer.</title>
        <authorList>
            <person name="Oger P.M."/>
        </authorList>
    </citation>
    <scope>NUCLEOTIDE SEQUENCE [LARGE SCALE GENOMIC DNA]</scope>
    <source>
        <strain evidence="1 2">Vu 13</strain>
    </source>
</reference>
<keyword evidence="2" id="KW-1185">Reference proteome</keyword>
<protein>
    <submittedName>
        <fullName evidence="1">Uncharacterized protein</fullName>
    </submittedName>
</protein>
<accession>A0A218P2L3</accession>
<dbReference type="AlphaFoldDB" id="A0A218P2L3"/>
<evidence type="ECO:0000313" key="1">
    <source>
        <dbReference type="EMBL" id="ASI99161.1"/>
    </source>
</evidence>
<name>A0A218P2L3_THECE</name>
<proteinExistence type="predicted"/>